<dbReference type="EMBL" id="CM042015">
    <property type="protein sequence ID" value="KAI3708261.1"/>
    <property type="molecule type" value="Genomic_DNA"/>
</dbReference>
<name>A0ACB9AE72_CICIN</name>
<comment type="caution">
    <text evidence="1">The sequence shown here is derived from an EMBL/GenBank/DDBJ whole genome shotgun (WGS) entry which is preliminary data.</text>
</comment>
<evidence type="ECO:0000313" key="2">
    <source>
        <dbReference type="Proteomes" id="UP001055811"/>
    </source>
</evidence>
<reference evidence="2" key="1">
    <citation type="journal article" date="2022" name="Mol. Ecol. Resour.">
        <title>The genomes of chicory, endive, great burdock and yacon provide insights into Asteraceae palaeo-polyploidization history and plant inulin production.</title>
        <authorList>
            <person name="Fan W."/>
            <person name="Wang S."/>
            <person name="Wang H."/>
            <person name="Wang A."/>
            <person name="Jiang F."/>
            <person name="Liu H."/>
            <person name="Zhao H."/>
            <person name="Xu D."/>
            <person name="Zhang Y."/>
        </authorList>
    </citation>
    <scope>NUCLEOTIDE SEQUENCE [LARGE SCALE GENOMIC DNA]</scope>
    <source>
        <strain evidence="2">cv. Punajuju</strain>
    </source>
</reference>
<evidence type="ECO:0000313" key="1">
    <source>
        <dbReference type="EMBL" id="KAI3708261.1"/>
    </source>
</evidence>
<organism evidence="1 2">
    <name type="scientific">Cichorium intybus</name>
    <name type="common">Chicory</name>
    <dbReference type="NCBI Taxonomy" id="13427"/>
    <lineage>
        <taxon>Eukaryota</taxon>
        <taxon>Viridiplantae</taxon>
        <taxon>Streptophyta</taxon>
        <taxon>Embryophyta</taxon>
        <taxon>Tracheophyta</taxon>
        <taxon>Spermatophyta</taxon>
        <taxon>Magnoliopsida</taxon>
        <taxon>eudicotyledons</taxon>
        <taxon>Gunneridae</taxon>
        <taxon>Pentapetalae</taxon>
        <taxon>asterids</taxon>
        <taxon>campanulids</taxon>
        <taxon>Asterales</taxon>
        <taxon>Asteraceae</taxon>
        <taxon>Cichorioideae</taxon>
        <taxon>Cichorieae</taxon>
        <taxon>Cichoriinae</taxon>
        <taxon>Cichorium</taxon>
    </lineage>
</organism>
<dbReference type="Proteomes" id="UP001055811">
    <property type="component" value="Linkage Group LG07"/>
</dbReference>
<proteinExistence type="predicted"/>
<sequence length="381" mass="42919">MKQLATSVSKLESRLNSNKLPAQTESNPKHNVSAISLRSGKVCKDQSVPEDAEKEGTKQAELPSHTPSPPFPSRFLESKKEKEDREIMATFRKVEVNIPLLEAIKQVPRYAKFLKELCTSKKKLKGYETIKVNENVSAIIQKRLPPKYKDPGVFTIPCKLGDTNIPRAMLDLGASINVLPLSIFKNLKIGTLKPTGVVIQLADKSTVRPKGVLEDILVQVNNLVFPADFYVLDMEDDESPNSSSTLLGRPFLKTARTKIDVFNGTLSMEFDGEIVTFNIDQSTRYPSDVSLVDLREDETSLPDKHEKFNNKLVAMVSKSEIPIGLIEESKPVDHHDHQNHDRGIRNVDPSPMPKHTRNNQYKHRFKRFVECFSTNNEGVDM</sequence>
<accession>A0ACB9AE72</accession>
<protein>
    <submittedName>
        <fullName evidence="1">Uncharacterized protein</fullName>
    </submittedName>
</protein>
<reference evidence="1 2" key="2">
    <citation type="journal article" date="2022" name="Mol. Ecol. Resour.">
        <title>The genomes of chicory, endive, great burdock and yacon provide insights into Asteraceae paleo-polyploidization history and plant inulin production.</title>
        <authorList>
            <person name="Fan W."/>
            <person name="Wang S."/>
            <person name="Wang H."/>
            <person name="Wang A."/>
            <person name="Jiang F."/>
            <person name="Liu H."/>
            <person name="Zhao H."/>
            <person name="Xu D."/>
            <person name="Zhang Y."/>
        </authorList>
    </citation>
    <scope>NUCLEOTIDE SEQUENCE [LARGE SCALE GENOMIC DNA]</scope>
    <source>
        <strain evidence="2">cv. Punajuju</strain>
        <tissue evidence="1">Leaves</tissue>
    </source>
</reference>
<gene>
    <name evidence="1" type="ORF">L2E82_37426</name>
</gene>
<keyword evidence="2" id="KW-1185">Reference proteome</keyword>